<dbReference type="RefSeq" id="WP_024058836.1">
    <property type="nucleotide sequence ID" value="NZ_CBCTPO010000002.1"/>
</dbReference>
<dbReference type="InterPro" id="IPR036477">
    <property type="entry name" value="Formyl_transf_N_sf"/>
</dbReference>
<evidence type="ECO:0000313" key="9">
    <source>
        <dbReference type="Proteomes" id="UP001200537"/>
    </source>
</evidence>
<comment type="similarity">
    <text evidence="1 5">Belongs to the Fmt family.</text>
</comment>
<feature type="domain" description="Formyl transferase N-terminal" evidence="6">
    <location>
        <begin position="2"/>
        <end position="180"/>
    </location>
</feature>
<evidence type="ECO:0000259" key="6">
    <source>
        <dbReference type="Pfam" id="PF00551"/>
    </source>
</evidence>
<evidence type="ECO:0000256" key="2">
    <source>
        <dbReference type="ARBA" id="ARBA00012261"/>
    </source>
</evidence>
<dbReference type="PANTHER" id="PTHR11138:SF5">
    <property type="entry name" value="METHIONYL-TRNA FORMYLTRANSFERASE, MITOCHONDRIAL"/>
    <property type="match status" value="1"/>
</dbReference>
<organism evidence="8 9">
    <name type="scientific">Varibaculum cambriense</name>
    <dbReference type="NCBI Taxonomy" id="184870"/>
    <lineage>
        <taxon>Bacteria</taxon>
        <taxon>Bacillati</taxon>
        <taxon>Actinomycetota</taxon>
        <taxon>Actinomycetes</taxon>
        <taxon>Actinomycetales</taxon>
        <taxon>Actinomycetaceae</taxon>
        <taxon>Varibaculum</taxon>
    </lineage>
</organism>
<dbReference type="Gene3D" id="3.40.50.12230">
    <property type="match status" value="1"/>
</dbReference>
<dbReference type="SUPFAM" id="SSF53328">
    <property type="entry name" value="Formyltransferase"/>
    <property type="match status" value="1"/>
</dbReference>
<accession>A0AAJ1BD76</accession>
<evidence type="ECO:0000256" key="3">
    <source>
        <dbReference type="ARBA" id="ARBA00022679"/>
    </source>
</evidence>
<dbReference type="AlphaFoldDB" id="A0AAJ1BD76"/>
<dbReference type="NCBIfam" id="TIGR00460">
    <property type="entry name" value="fmt"/>
    <property type="match status" value="1"/>
</dbReference>
<dbReference type="HAMAP" id="MF_00182">
    <property type="entry name" value="Formyl_trans"/>
    <property type="match status" value="1"/>
</dbReference>
<dbReference type="InterPro" id="IPR002376">
    <property type="entry name" value="Formyl_transf_N"/>
</dbReference>
<evidence type="ECO:0000313" key="8">
    <source>
        <dbReference type="EMBL" id="MCG4617687.1"/>
    </source>
</evidence>
<feature type="binding site" evidence="5">
    <location>
        <begin position="109"/>
        <end position="112"/>
    </location>
    <ligand>
        <name>(6S)-5,6,7,8-tetrahydrofolate</name>
        <dbReference type="ChEBI" id="CHEBI:57453"/>
    </ligand>
</feature>
<dbReference type="Proteomes" id="UP001200537">
    <property type="component" value="Unassembled WGS sequence"/>
</dbReference>
<dbReference type="InterPro" id="IPR044135">
    <property type="entry name" value="Met-tRNA-FMT_C"/>
</dbReference>
<dbReference type="InterPro" id="IPR005794">
    <property type="entry name" value="Fmt"/>
</dbReference>
<dbReference type="InterPro" id="IPR005793">
    <property type="entry name" value="Formyl_trans_C"/>
</dbReference>
<evidence type="ECO:0000256" key="5">
    <source>
        <dbReference type="HAMAP-Rule" id="MF_00182"/>
    </source>
</evidence>
<dbReference type="Pfam" id="PF00551">
    <property type="entry name" value="Formyl_trans_N"/>
    <property type="match status" value="1"/>
</dbReference>
<evidence type="ECO:0000259" key="7">
    <source>
        <dbReference type="Pfam" id="PF02911"/>
    </source>
</evidence>
<dbReference type="SUPFAM" id="SSF50486">
    <property type="entry name" value="FMT C-terminal domain-like"/>
    <property type="match status" value="1"/>
</dbReference>
<dbReference type="EMBL" id="JAKNHJ010000006">
    <property type="protein sequence ID" value="MCG4617687.1"/>
    <property type="molecule type" value="Genomic_DNA"/>
</dbReference>
<dbReference type="EC" id="2.1.2.9" evidence="2 5"/>
<dbReference type="Pfam" id="PF02911">
    <property type="entry name" value="Formyl_trans_C"/>
    <property type="match status" value="1"/>
</dbReference>
<dbReference type="CDD" id="cd08704">
    <property type="entry name" value="Met_tRNA_FMT_C"/>
    <property type="match status" value="1"/>
</dbReference>
<dbReference type="InterPro" id="IPR011034">
    <property type="entry name" value="Formyl_transferase-like_C_sf"/>
</dbReference>
<dbReference type="PANTHER" id="PTHR11138">
    <property type="entry name" value="METHIONYL-TRNA FORMYLTRANSFERASE"/>
    <property type="match status" value="1"/>
</dbReference>
<comment type="function">
    <text evidence="5">Attaches a formyl group to the free amino group of methionyl-tRNA(fMet). The formyl group appears to play a dual role in the initiator identity of N-formylmethionyl-tRNA by promoting its recognition by IF2 and preventing the misappropriation of this tRNA by the elongation apparatus.</text>
</comment>
<proteinExistence type="inferred from homology"/>
<dbReference type="CDD" id="cd08646">
    <property type="entry name" value="FMT_core_Met-tRNA-FMT_N"/>
    <property type="match status" value="1"/>
</dbReference>
<comment type="catalytic activity">
    <reaction evidence="5">
        <text>L-methionyl-tRNA(fMet) + (6R)-10-formyltetrahydrofolate = N-formyl-L-methionyl-tRNA(fMet) + (6S)-5,6,7,8-tetrahydrofolate + H(+)</text>
        <dbReference type="Rhea" id="RHEA:24380"/>
        <dbReference type="Rhea" id="RHEA-COMP:9952"/>
        <dbReference type="Rhea" id="RHEA-COMP:9953"/>
        <dbReference type="ChEBI" id="CHEBI:15378"/>
        <dbReference type="ChEBI" id="CHEBI:57453"/>
        <dbReference type="ChEBI" id="CHEBI:78530"/>
        <dbReference type="ChEBI" id="CHEBI:78844"/>
        <dbReference type="ChEBI" id="CHEBI:195366"/>
        <dbReference type="EC" id="2.1.2.9"/>
    </reaction>
</comment>
<dbReference type="GO" id="GO:0004479">
    <property type="term" value="F:methionyl-tRNA formyltransferase activity"/>
    <property type="evidence" value="ECO:0007669"/>
    <property type="project" value="UniProtKB-UniRule"/>
</dbReference>
<dbReference type="InterPro" id="IPR041711">
    <property type="entry name" value="Met-tRNA-FMT_N"/>
</dbReference>
<keyword evidence="3 5" id="KW-0808">Transferase</keyword>
<reference evidence="8" key="1">
    <citation type="submission" date="2022-01" db="EMBL/GenBank/DDBJ databases">
        <title>Collection of gut derived symbiotic bacterial strains cultured from healthy donors.</title>
        <authorList>
            <person name="Lin H."/>
            <person name="Kohout C."/>
            <person name="Waligurski E."/>
            <person name="Pamer E.G."/>
        </authorList>
    </citation>
    <scope>NUCLEOTIDE SEQUENCE</scope>
    <source>
        <strain evidence="8">DFI.7.46</strain>
    </source>
</reference>
<dbReference type="GO" id="GO:0005829">
    <property type="term" value="C:cytosol"/>
    <property type="evidence" value="ECO:0007669"/>
    <property type="project" value="TreeGrafter"/>
</dbReference>
<gene>
    <name evidence="5 8" type="primary">fmt</name>
    <name evidence="8" type="ORF">L0M99_04145</name>
</gene>
<feature type="domain" description="Formyl transferase C-terminal" evidence="7">
    <location>
        <begin position="204"/>
        <end position="300"/>
    </location>
</feature>
<comment type="caution">
    <text evidence="8">The sequence shown here is derived from an EMBL/GenBank/DDBJ whole genome shotgun (WGS) entry which is preliminary data.</text>
</comment>
<protein>
    <recommendedName>
        <fullName evidence="2 5">Methionyl-tRNA formyltransferase</fullName>
        <ecNumber evidence="2 5">2.1.2.9</ecNumber>
    </recommendedName>
</protein>
<name>A0AAJ1BD76_9ACTO</name>
<sequence>MRVLFAGTPDSAVPVLKYLLDSEHEVVGVLTRRPARSGRGRKLTPSPVAQVAEKAGLPIFTPTSLKDTSERPDFKALGADVAVVVAYGLLIPKDLLEVFPHGWINLHYSLLPKWRGASPVQHSRIAGEEITGVSIFRIDEGMDTGPIYAVDPIRVAPQTTADLLLQRLTDTGIGLLPHVLAALETGNAKAHSQTSEGASYAPLLTKADAQIPWEKDAHQVADMICGFTSEPGAWTELPDGKRISIYPVIEMKEHDTLQPGQVRVTKHEVTVGTGSNDVKLTFVTPAGKREMAADAWGRGQRYGQEFFFSLPGESEQN</sequence>
<evidence type="ECO:0000256" key="1">
    <source>
        <dbReference type="ARBA" id="ARBA00010699"/>
    </source>
</evidence>
<keyword evidence="4 5" id="KW-0648">Protein biosynthesis</keyword>
<evidence type="ECO:0000256" key="4">
    <source>
        <dbReference type="ARBA" id="ARBA00022917"/>
    </source>
</evidence>